<keyword evidence="2" id="KW-0805">Transcription regulation</keyword>
<dbReference type="GO" id="GO:0003700">
    <property type="term" value="F:DNA-binding transcription factor activity"/>
    <property type="evidence" value="ECO:0007669"/>
    <property type="project" value="InterPro"/>
</dbReference>
<dbReference type="AlphaFoldDB" id="A0A0S2DPV2"/>
<dbReference type="KEGG" id="lez:GLE_5229"/>
<evidence type="ECO:0000256" key="1">
    <source>
        <dbReference type="ARBA" id="ARBA00009437"/>
    </source>
</evidence>
<evidence type="ECO:0000256" key="2">
    <source>
        <dbReference type="ARBA" id="ARBA00023015"/>
    </source>
</evidence>
<evidence type="ECO:0000313" key="7">
    <source>
        <dbReference type="Proteomes" id="UP000061569"/>
    </source>
</evidence>
<dbReference type="InterPro" id="IPR005119">
    <property type="entry name" value="LysR_subst-bd"/>
</dbReference>
<dbReference type="PANTHER" id="PTHR30537:SF68">
    <property type="entry name" value="TRANSCRIPTIONAL REGULATOR-RELATED"/>
    <property type="match status" value="1"/>
</dbReference>
<dbReference type="CDD" id="cd08422">
    <property type="entry name" value="PBP2_CrgA_like"/>
    <property type="match status" value="1"/>
</dbReference>
<dbReference type="Gene3D" id="1.10.10.10">
    <property type="entry name" value="Winged helix-like DNA-binding domain superfamily/Winged helix DNA-binding domain"/>
    <property type="match status" value="1"/>
</dbReference>
<dbReference type="SUPFAM" id="SSF53850">
    <property type="entry name" value="Periplasmic binding protein-like II"/>
    <property type="match status" value="1"/>
</dbReference>
<dbReference type="FunFam" id="1.10.10.10:FF:000001">
    <property type="entry name" value="LysR family transcriptional regulator"/>
    <property type="match status" value="1"/>
</dbReference>
<dbReference type="PROSITE" id="PS50931">
    <property type="entry name" value="HTH_LYSR"/>
    <property type="match status" value="1"/>
</dbReference>
<keyword evidence="3" id="KW-0238">DNA-binding</keyword>
<proteinExistence type="inferred from homology"/>
<reference evidence="6 7" key="1">
    <citation type="submission" date="2015-11" db="EMBL/GenBank/DDBJ databases">
        <title>Genome sequences of Lysobacter enzymogenes strain C3 and Lysobacter antibioticus ATCC 29479.</title>
        <authorList>
            <person name="Kobayashi D.Y."/>
        </authorList>
    </citation>
    <scope>NUCLEOTIDE SEQUENCE [LARGE SCALE GENOMIC DNA]</scope>
    <source>
        <strain evidence="6 7">C3</strain>
    </source>
</reference>
<evidence type="ECO:0000256" key="4">
    <source>
        <dbReference type="ARBA" id="ARBA00023163"/>
    </source>
</evidence>
<protein>
    <submittedName>
        <fullName evidence="6">Transcriptional regulator, LysR family</fullName>
    </submittedName>
</protein>
<keyword evidence="4" id="KW-0804">Transcription</keyword>
<gene>
    <name evidence="6" type="ORF">GLE_5229</name>
</gene>
<dbReference type="Gene3D" id="3.40.190.290">
    <property type="match status" value="1"/>
</dbReference>
<accession>A0A0S2DPV2</accession>
<name>A0A0S2DPV2_LYSEN</name>
<dbReference type="GO" id="GO:0006351">
    <property type="term" value="P:DNA-templated transcription"/>
    <property type="evidence" value="ECO:0007669"/>
    <property type="project" value="TreeGrafter"/>
</dbReference>
<dbReference type="InterPro" id="IPR000847">
    <property type="entry name" value="LysR_HTH_N"/>
</dbReference>
<sequence length="388" mass="42535">MAHDLNDTLIFVKVVESGSFIAAAQALRLPKTTVSRKVQELETRLGAQLLHRTTRKLGLTEAGNVYYEHCQRIARELAEAESAVGQLQGGPRGWLRITAPYSVGITWIAPLLGEFHARHPEVRVEMNLSNETVDMIDQGIDVALRLGSLPDSNLIARKLAVFRTQIYASPNYLARHGEPLHPDDLRHHRTLAMPKSRRSNNEYVWPLSDGERTVDYVVDPVMVANDPGPLRGALLCGEALMLAADVTVKAFAEQGYVQRVLAGWTGPEYEFNAVFPRGQVQSPKVRAFVDFLVERLNFDADYMQVLCPDAKRFRKASEEAEAAMAHGLAKEAGDTRAIAVPVVEAIEAIAEAMDNGGKRPAKARGAAKADAAPARRDDTPSDEDAALA</sequence>
<evidence type="ECO:0000313" key="6">
    <source>
        <dbReference type="EMBL" id="ALN60570.1"/>
    </source>
</evidence>
<organism evidence="6 7">
    <name type="scientific">Lysobacter enzymogenes</name>
    <dbReference type="NCBI Taxonomy" id="69"/>
    <lineage>
        <taxon>Bacteria</taxon>
        <taxon>Pseudomonadati</taxon>
        <taxon>Pseudomonadota</taxon>
        <taxon>Gammaproteobacteria</taxon>
        <taxon>Lysobacterales</taxon>
        <taxon>Lysobacteraceae</taxon>
        <taxon>Lysobacter</taxon>
    </lineage>
</organism>
<evidence type="ECO:0000256" key="3">
    <source>
        <dbReference type="ARBA" id="ARBA00023125"/>
    </source>
</evidence>
<dbReference type="OrthoDB" id="9810065at2"/>
<dbReference type="PANTHER" id="PTHR30537">
    <property type="entry name" value="HTH-TYPE TRANSCRIPTIONAL REGULATOR"/>
    <property type="match status" value="1"/>
</dbReference>
<dbReference type="Proteomes" id="UP000061569">
    <property type="component" value="Chromosome"/>
</dbReference>
<dbReference type="Pfam" id="PF03466">
    <property type="entry name" value="LysR_substrate"/>
    <property type="match status" value="1"/>
</dbReference>
<dbReference type="InterPro" id="IPR036390">
    <property type="entry name" value="WH_DNA-bd_sf"/>
</dbReference>
<dbReference type="EMBL" id="CP013140">
    <property type="protein sequence ID" value="ALN60570.1"/>
    <property type="molecule type" value="Genomic_DNA"/>
</dbReference>
<dbReference type="SUPFAM" id="SSF46785">
    <property type="entry name" value="Winged helix' DNA-binding domain"/>
    <property type="match status" value="1"/>
</dbReference>
<dbReference type="InterPro" id="IPR058163">
    <property type="entry name" value="LysR-type_TF_proteobact-type"/>
</dbReference>
<dbReference type="GO" id="GO:0043565">
    <property type="term" value="F:sequence-specific DNA binding"/>
    <property type="evidence" value="ECO:0007669"/>
    <property type="project" value="TreeGrafter"/>
</dbReference>
<dbReference type="PATRIC" id="fig|69.6.peg.5147"/>
<dbReference type="Pfam" id="PF00126">
    <property type="entry name" value="HTH_1"/>
    <property type="match status" value="1"/>
</dbReference>
<comment type="similarity">
    <text evidence="1">Belongs to the LysR transcriptional regulatory family.</text>
</comment>
<dbReference type="InterPro" id="IPR036388">
    <property type="entry name" value="WH-like_DNA-bd_sf"/>
</dbReference>
<feature type="compositionally biased region" description="Low complexity" evidence="5">
    <location>
        <begin position="363"/>
        <end position="372"/>
    </location>
</feature>
<feature type="region of interest" description="Disordered" evidence="5">
    <location>
        <begin position="354"/>
        <end position="388"/>
    </location>
</feature>
<evidence type="ECO:0000256" key="5">
    <source>
        <dbReference type="SAM" id="MobiDB-lite"/>
    </source>
</evidence>
<dbReference type="STRING" id="69.GLE_5229"/>